<dbReference type="InterPro" id="IPR036111">
    <property type="entry name" value="Mal/L-sulfo/L-lacto_DH-like_sf"/>
</dbReference>
<reference evidence="3" key="1">
    <citation type="submission" date="2022-03" db="EMBL/GenBank/DDBJ databases">
        <authorList>
            <person name="Woo C.Y."/>
        </authorList>
    </citation>
    <scope>NUCLEOTIDE SEQUENCE</scope>
    <source>
        <strain evidence="3">CYS-02</strain>
    </source>
</reference>
<name>A0A9X1VXD0_9BURK</name>
<sequence length="336" mass="34759">MQLLSWDQATELAARALRRAGAHEAMAASTARALVLAEAQGLASHGLSRVAQYATHLRNGRADGAAVAEVARRKGAAVLVDACQGLAFPACDLAVREAVATAQELGVCFAGVTHSHHCGVVVDHLRAAAAAGLVGLGFANSPAAMPAAGGRHPVFGTNPVAAVFPRRAADPLLIDLSLSEVARGKLMVAAKEGRPIPLGWALDKDGQPTTDPRAGLEGSMLPIGAVSSPKGSMLALIVELLVTAVIGAQFGFEASSFFVDEGNAPRIGQAFIVIDPGALAGAQVYYERMETLMAEILKDDGVRLAGARRLQLEAKARVQGLTIPQALYQSLDQLAS</sequence>
<dbReference type="PANTHER" id="PTHR11091:SF0">
    <property type="entry name" value="MALATE DEHYDROGENASE"/>
    <property type="match status" value="1"/>
</dbReference>
<evidence type="ECO:0000313" key="4">
    <source>
        <dbReference type="Proteomes" id="UP001139447"/>
    </source>
</evidence>
<dbReference type="Proteomes" id="UP001139447">
    <property type="component" value="Unassembled WGS sequence"/>
</dbReference>
<proteinExistence type="inferred from homology"/>
<dbReference type="SUPFAM" id="SSF89733">
    <property type="entry name" value="L-sulfolactate dehydrogenase-like"/>
    <property type="match status" value="1"/>
</dbReference>
<evidence type="ECO:0000256" key="1">
    <source>
        <dbReference type="ARBA" id="ARBA00006056"/>
    </source>
</evidence>
<dbReference type="Pfam" id="PF02615">
    <property type="entry name" value="Ldh_2"/>
    <property type="match status" value="1"/>
</dbReference>
<dbReference type="AlphaFoldDB" id="A0A9X1VXD0"/>
<dbReference type="RefSeq" id="WP_243308229.1">
    <property type="nucleotide sequence ID" value="NZ_JALGBI010000002.1"/>
</dbReference>
<dbReference type="EMBL" id="JALGBI010000002">
    <property type="protein sequence ID" value="MCJ0765132.1"/>
    <property type="molecule type" value="Genomic_DNA"/>
</dbReference>
<dbReference type="Gene3D" id="1.10.1530.10">
    <property type="match status" value="1"/>
</dbReference>
<dbReference type="InterPro" id="IPR003767">
    <property type="entry name" value="Malate/L-lactate_DH-like"/>
</dbReference>
<organism evidence="3 4">
    <name type="scientific">Variovorax terrae</name>
    <dbReference type="NCBI Taxonomy" id="2923278"/>
    <lineage>
        <taxon>Bacteria</taxon>
        <taxon>Pseudomonadati</taxon>
        <taxon>Pseudomonadota</taxon>
        <taxon>Betaproteobacteria</taxon>
        <taxon>Burkholderiales</taxon>
        <taxon>Comamonadaceae</taxon>
        <taxon>Variovorax</taxon>
    </lineage>
</organism>
<gene>
    <name evidence="3" type="ORF">MMF98_18110</name>
</gene>
<dbReference type="InterPro" id="IPR043144">
    <property type="entry name" value="Mal/L-sulf/L-lact_DH-like_ah"/>
</dbReference>
<keyword evidence="2" id="KW-0560">Oxidoreductase</keyword>
<dbReference type="GO" id="GO:0016491">
    <property type="term" value="F:oxidoreductase activity"/>
    <property type="evidence" value="ECO:0007669"/>
    <property type="project" value="UniProtKB-KW"/>
</dbReference>
<dbReference type="Gene3D" id="3.30.1370.60">
    <property type="entry name" value="Hypothetical oxidoreductase yiak, domain 2"/>
    <property type="match status" value="1"/>
</dbReference>
<dbReference type="PANTHER" id="PTHR11091">
    <property type="entry name" value="OXIDOREDUCTASE-RELATED"/>
    <property type="match status" value="1"/>
</dbReference>
<dbReference type="InterPro" id="IPR043143">
    <property type="entry name" value="Mal/L-sulf/L-lact_DH-like_NADP"/>
</dbReference>
<comment type="similarity">
    <text evidence="1">Belongs to the LDH2/MDH2 oxidoreductase family.</text>
</comment>
<comment type="caution">
    <text evidence="3">The sequence shown here is derived from an EMBL/GenBank/DDBJ whole genome shotgun (WGS) entry which is preliminary data.</text>
</comment>
<accession>A0A9X1VXD0</accession>
<protein>
    <submittedName>
        <fullName evidence="3">Ldh family oxidoreductase</fullName>
    </submittedName>
</protein>
<evidence type="ECO:0000256" key="2">
    <source>
        <dbReference type="ARBA" id="ARBA00023002"/>
    </source>
</evidence>
<keyword evidence="4" id="KW-1185">Reference proteome</keyword>
<evidence type="ECO:0000313" key="3">
    <source>
        <dbReference type="EMBL" id="MCJ0765132.1"/>
    </source>
</evidence>